<feature type="transmembrane region" description="Helical" evidence="6">
    <location>
        <begin position="59"/>
        <end position="76"/>
    </location>
</feature>
<keyword evidence="8" id="KW-1185">Reference proteome</keyword>
<dbReference type="PROSITE" id="PS51257">
    <property type="entry name" value="PROKAR_LIPOPROTEIN"/>
    <property type="match status" value="1"/>
</dbReference>
<feature type="transmembrane region" description="Helical" evidence="6">
    <location>
        <begin position="214"/>
        <end position="232"/>
    </location>
</feature>
<dbReference type="GO" id="GO:0005886">
    <property type="term" value="C:plasma membrane"/>
    <property type="evidence" value="ECO:0007669"/>
    <property type="project" value="UniProtKB-ARBA"/>
</dbReference>
<dbReference type="InterPro" id="IPR003339">
    <property type="entry name" value="ABC/ECF_trnsptr_transmembrane"/>
</dbReference>
<keyword evidence="3 6" id="KW-0812">Transmembrane</keyword>
<comment type="subcellular location">
    <subcellularLocation>
        <location evidence="1">Membrane</location>
        <topology evidence="1">Multi-pass membrane protein</topology>
    </subcellularLocation>
</comment>
<dbReference type="PANTHER" id="PTHR34857">
    <property type="entry name" value="SLL0384 PROTEIN"/>
    <property type="match status" value="1"/>
</dbReference>
<name>A0A6M0RCC6_9CLOT</name>
<organism evidence="7 8">
    <name type="scientific">Clostridium niameyense</name>
    <dbReference type="NCBI Taxonomy" id="1622073"/>
    <lineage>
        <taxon>Bacteria</taxon>
        <taxon>Bacillati</taxon>
        <taxon>Bacillota</taxon>
        <taxon>Clostridia</taxon>
        <taxon>Eubacteriales</taxon>
        <taxon>Clostridiaceae</taxon>
        <taxon>Clostridium</taxon>
    </lineage>
</organism>
<comment type="caution">
    <text evidence="7">The sequence shown here is derived from an EMBL/GenBank/DDBJ whole genome shotgun (WGS) entry which is preliminary data.</text>
</comment>
<evidence type="ECO:0000313" key="7">
    <source>
        <dbReference type="EMBL" id="NEZ47269.1"/>
    </source>
</evidence>
<dbReference type="EMBL" id="SXDP01000006">
    <property type="protein sequence ID" value="NEZ47269.1"/>
    <property type="molecule type" value="Genomic_DNA"/>
</dbReference>
<dbReference type="PANTHER" id="PTHR34857:SF2">
    <property type="entry name" value="SLL0384 PROTEIN"/>
    <property type="match status" value="1"/>
</dbReference>
<gene>
    <name evidence="7" type="ORF">FDF74_08635</name>
</gene>
<keyword evidence="2" id="KW-1003">Cell membrane</keyword>
<evidence type="ECO:0000313" key="8">
    <source>
        <dbReference type="Proteomes" id="UP000473885"/>
    </source>
</evidence>
<feature type="transmembrane region" description="Helical" evidence="6">
    <location>
        <begin position="88"/>
        <end position="106"/>
    </location>
</feature>
<proteinExistence type="predicted"/>
<evidence type="ECO:0000256" key="3">
    <source>
        <dbReference type="ARBA" id="ARBA00022692"/>
    </source>
</evidence>
<dbReference type="AlphaFoldDB" id="A0A6M0RCC6"/>
<feature type="transmembrane region" description="Helical" evidence="6">
    <location>
        <begin position="20"/>
        <end position="53"/>
    </location>
</feature>
<dbReference type="Proteomes" id="UP000473885">
    <property type="component" value="Unassembled WGS sequence"/>
</dbReference>
<evidence type="ECO:0000256" key="1">
    <source>
        <dbReference type="ARBA" id="ARBA00004141"/>
    </source>
</evidence>
<accession>A0A6M0RCC6</accession>
<protein>
    <submittedName>
        <fullName evidence="7">Energy-coupling factor transporter transmembrane protein EcfT</fullName>
    </submittedName>
</protein>
<evidence type="ECO:0000256" key="5">
    <source>
        <dbReference type="ARBA" id="ARBA00023136"/>
    </source>
</evidence>
<evidence type="ECO:0000256" key="6">
    <source>
        <dbReference type="SAM" id="Phobius"/>
    </source>
</evidence>
<keyword evidence="5 6" id="KW-0472">Membrane</keyword>
<evidence type="ECO:0000256" key="4">
    <source>
        <dbReference type="ARBA" id="ARBA00022989"/>
    </source>
</evidence>
<sequence>MIKVKKSNRRIENLNGATGLIITTFSCIVTLFTTNIYTHALFTIWLFILLIYFGLVKHGLVYLSLYIFSVLWLILIAPKGISFPSPMLFSMMYKLILPIMPAVLTIKIPSGKVLAAMRKIPISKNVMLVLVVLIRFAPTVSGEFKAVREAMKIRGFIGRFNILFHPLKTLEYAVVPMVFRSLKVADELAAASIVRGIENPCPKESYYICKFTRIDVIILLISFLLGVISIGYKGGV</sequence>
<dbReference type="RefSeq" id="WP_163249340.1">
    <property type="nucleotide sequence ID" value="NZ_SXDP01000006.1"/>
</dbReference>
<keyword evidence="4 6" id="KW-1133">Transmembrane helix</keyword>
<dbReference type="InterPro" id="IPR051611">
    <property type="entry name" value="ECF_transporter_component"/>
</dbReference>
<evidence type="ECO:0000256" key="2">
    <source>
        <dbReference type="ARBA" id="ARBA00022475"/>
    </source>
</evidence>
<dbReference type="CDD" id="cd16914">
    <property type="entry name" value="EcfT"/>
    <property type="match status" value="1"/>
</dbReference>
<reference evidence="7 8" key="1">
    <citation type="submission" date="2019-04" db="EMBL/GenBank/DDBJ databases">
        <title>Genome sequencing of Clostridium botulinum Groups I-IV and Clostridium butyricum.</title>
        <authorList>
            <person name="Brunt J."/>
            <person name="Van Vliet A.H.M."/>
            <person name="Stringer S.C."/>
            <person name="Carter A.T."/>
            <person name="Peck M.W."/>
        </authorList>
    </citation>
    <scope>NUCLEOTIDE SEQUENCE [LARGE SCALE GENOMIC DNA]</scope>
    <source>
        <strain evidence="7 8">IFR 18/094</strain>
    </source>
</reference>